<dbReference type="RefSeq" id="WP_094305617.1">
    <property type="nucleotide sequence ID" value="NZ_NOWT01000024.1"/>
</dbReference>
<gene>
    <name evidence="9" type="primary">cobA</name>
    <name evidence="9" type="ORF">CHT98_22050</name>
</gene>
<keyword evidence="4 9" id="KW-0808">Transferase</keyword>
<dbReference type="InterPro" id="IPR000878">
    <property type="entry name" value="4pyrrol_Mease"/>
</dbReference>
<dbReference type="PANTHER" id="PTHR45790">
    <property type="entry name" value="SIROHEME SYNTHASE-RELATED"/>
    <property type="match status" value="1"/>
</dbReference>
<comment type="similarity">
    <text evidence="1">Belongs to the precorrin methyltransferase family.</text>
</comment>
<dbReference type="Pfam" id="PF00590">
    <property type="entry name" value="TP_methylase"/>
    <property type="match status" value="1"/>
</dbReference>
<accession>A0A235H8T9</accession>
<keyword evidence="5" id="KW-0949">S-adenosyl-L-methionine</keyword>
<evidence type="ECO:0000313" key="9">
    <source>
        <dbReference type="EMBL" id="OYD82251.1"/>
    </source>
</evidence>
<sequence>MPMPSAAMWLDGLVSRSGGKRFNFIVALRAALGSALRPRTTRRVARAIPQAGTRTPHVTLVGAGPGDPDLLTVAAARAISQAEVILYDHLVGPGILALAQPGAELICVGKRSGKHSHSQEAINDLIAAQARTGRRTVRLKGGDPMIFGRAGEEIEHLERVGISVSVIPGITAALGCASSAGLSLTKRGVSRAVTFVTAHAREGDATEPDWARLADPKGTLAIYMGREAARRVGRGLTAGGLSPDTPVLAVENGCRPDERHHRTTLGAMAERGVAAGDGPTLLLIGWALEARVLEDGAAHAGDALRAGGHVGQGLGHD</sequence>
<evidence type="ECO:0000256" key="6">
    <source>
        <dbReference type="ARBA" id="ARBA00023244"/>
    </source>
</evidence>
<organism evidence="9 10">
    <name type="scientific">Azospirillum brasilense</name>
    <dbReference type="NCBI Taxonomy" id="192"/>
    <lineage>
        <taxon>Bacteria</taxon>
        <taxon>Pseudomonadati</taxon>
        <taxon>Pseudomonadota</taxon>
        <taxon>Alphaproteobacteria</taxon>
        <taxon>Rhodospirillales</taxon>
        <taxon>Azospirillaceae</taxon>
        <taxon>Azospirillum</taxon>
    </lineage>
</organism>
<dbReference type="GO" id="GO:0019354">
    <property type="term" value="P:siroheme biosynthetic process"/>
    <property type="evidence" value="ECO:0007669"/>
    <property type="project" value="UniProtKB-UniPathway"/>
</dbReference>
<dbReference type="EC" id="2.1.1.107" evidence="2"/>
<feature type="domain" description="Tetrapyrrole methylase" evidence="8">
    <location>
        <begin position="58"/>
        <end position="268"/>
    </location>
</feature>
<dbReference type="NCBIfam" id="NF004790">
    <property type="entry name" value="PRK06136.1"/>
    <property type="match status" value="1"/>
</dbReference>
<dbReference type="FunFam" id="3.40.1010.10:FF:000001">
    <property type="entry name" value="Siroheme synthase"/>
    <property type="match status" value="1"/>
</dbReference>
<dbReference type="InterPro" id="IPR014777">
    <property type="entry name" value="4pyrrole_Mease_sub1"/>
</dbReference>
<dbReference type="UniPathway" id="UPA00262">
    <property type="reaction ID" value="UER00211"/>
</dbReference>
<keyword evidence="6" id="KW-0627">Porphyrin biosynthesis</keyword>
<dbReference type="AlphaFoldDB" id="A0A235H8T9"/>
<evidence type="ECO:0000256" key="7">
    <source>
        <dbReference type="ARBA" id="ARBA00025705"/>
    </source>
</evidence>
<keyword evidence="9" id="KW-0614">Plasmid</keyword>
<dbReference type="GO" id="GO:0004851">
    <property type="term" value="F:uroporphyrin-III C-methyltransferase activity"/>
    <property type="evidence" value="ECO:0007669"/>
    <property type="project" value="UniProtKB-EC"/>
</dbReference>
<dbReference type="GO" id="GO:0032259">
    <property type="term" value="P:methylation"/>
    <property type="evidence" value="ECO:0007669"/>
    <property type="project" value="UniProtKB-KW"/>
</dbReference>
<evidence type="ECO:0000256" key="5">
    <source>
        <dbReference type="ARBA" id="ARBA00022691"/>
    </source>
</evidence>
<comment type="caution">
    <text evidence="9">The sequence shown here is derived from an EMBL/GenBank/DDBJ whole genome shotgun (WGS) entry which is preliminary data.</text>
</comment>
<dbReference type="Proteomes" id="UP000215367">
    <property type="component" value="Unassembled WGS sequence"/>
</dbReference>
<dbReference type="InterPro" id="IPR014776">
    <property type="entry name" value="4pyrrole_Mease_sub2"/>
</dbReference>
<keyword evidence="3 9" id="KW-0489">Methyltransferase</keyword>
<dbReference type="PANTHER" id="PTHR45790:SF3">
    <property type="entry name" value="S-ADENOSYL-L-METHIONINE-DEPENDENT UROPORPHYRINOGEN III METHYLTRANSFERASE, CHLOROPLASTIC"/>
    <property type="match status" value="1"/>
</dbReference>
<evidence type="ECO:0000256" key="2">
    <source>
        <dbReference type="ARBA" id="ARBA00012162"/>
    </source>
</evidence>
<dbReference type="InterPro" id="IPR050161">
    <property type="entry name" value="Siro_Cobalamin_biosynth"/>
</dbReference>
<evidence type="ECO:0000256" key="3">
    <source>
        <dbReference type="ARBA" id="ARBA00022603"/>
    </source>
</evidence>
<protein>
    <recommendedName>
        <fullName evidence="2">uroporphyrinogen-III C-methyltransferase</fullName>
        <ecNumber evidence="2">2.1.1.107</ecNumber>
    </recommendedName>
</protein>
<evidence type="ECO:0000256" key="4">
    <source>
        <dbReference type="ARBA" id="ARBA00022679"/>
    </source>
</evidence>
<dbReference type="Gene3D" id="3.30.950.10">
    <property type="entry name" value="Methyltransferase, Cobalt-precorrin-4 Transmethylase, Domain 2"/>
    <property type="match status" value="1"/>
</dbReference>
<comment type="pathway">
    <text evidence="7">Porphyrin-containing compound metabolism; siroheme biosynthesis; precorrin-2 from uroporphyrinogen III: step 1/1.</text>
</comment>
<evidence type="ECO:0000259" key="8">
    <source>
        <dbReference type="Pfam" id="PF00590"/>
    </source>
</evidence>
<dbReference type="InterPro" id="IPR035996">
    <property type="entry name" value="4pyrrol_Methylase_sf"/>
</dbReference>
<dbReference type="SUPFAM" id="SSF53790">
    <property type="entry name" value="Tetrapyrrole methylase"/>
    <property type="match status" value="1"/>
</dbReference>
<dbReference type="EMBL" id="NOWT01000024">
    <property type="protein sequence ID" value="OYD82251.1"/>
    <property type="molecule type" value="Genomic_DNA"/>
</dbReference>
<dbReference type="CDD" id="cd11642">
    <property type="entry name" value="SUMT"/>
    <property type="match status" value="1"/>
</dbReference>
<name>A0A235H8T9_AZOBR</name>
<dbReference type="Gene3D" id="3.40.1010.10">
    <property type="entry name" value="Cobalt-precorrin-4 Transmethylase, Domain 1"/>
    <property type="match status" value="1"/>
</dbReference>
<evidence type="ECO:0000313" key="10">
    <source>
        <dbReference type="Proteomes" id="UP000215367"/>
    </source>
</evidence>
<geneLocation type="plasmid" evidence="9">
    <name>unnamed</name>
</geneLocation>
<proteinExistence type="inferred from homology"/>
<dbReference type="InterPro" id="IPR006366">
    <property type="entry name" value="CobA/CysG_C"/>
</dbReference>
<evidence type="ECO:0000256" key="1">
    <source>
        <dbReference type="ARBA" id="ARBA00005879"/>
    </source>
</evidence>
<reference evidence="9 10" key="1">
    <citation type="submission" date="2017-07" db="EMBL/GenBank/DDBJ databases">
        <title>Whole genome sequence of Azospirillum brasilense 2A1, a potential biofertilizer strain.</title>
        <authorList>
            <person name="Fontana C.A."/>
            <person name="Toffoli L.M."/>
            <person name="Salazar S.M."/>
            <person name="Puglisi E."/>
            <person name="Pedraza R."/>
            <person name="Bassi D."/>
            <person name="Cocconcelli P.S."/>
        </authorList>
    </citation>
    <scope>NUCLEOTIDE SEQUENCE [LARGE SCALE GENOMIC DNA]</scope>
    <source>
        <strain evidence="9 10">2A1</strain>
        <plasmid evidence="9">unnamed</plasmid>
    </source>
</reference>
<dbReference type="NCBIfam" id="TIGR01469">
    <property type="entry name" value="cobA_cysG_Cterm"/>
    <property type="match status" value="1"/>
</dbReference>